<evidence type="ECO:0000313" key="2">
    <source>
        <dbReference type="EMBL" id="GAA2518994.1"/>
    </source>
</evidence>
<evidence type="ECO:0000256" key="1">
    <source>
        <dbReference type="SAM" id="MobiDB-lite"/>
    </source>
</evidence>
<dbReference type="EMBL" id="BAAATM010000003">
    <property type="protein sequence ID" value="GAA2518994.1"/>
    <property type="molecule type" value="Genomic_DNA"/>
</dbReference>
<organism evidence="2 3">
    <name type="scientific">Streptomyces levis</name>
    <dbReference type="NCBI Taxonomy" id="285566"/>
    <lineage>
        <taxon>Bacteria</taxon>
        <taxon>Bacillati</taxon>
        <taxon>Actinomycetota</taxon>
        <taxon>Actinomycetes</taxon>
        <taxon>Kitasatosporales</taxon>
        <taxon>Streptomycetaceae</taxon>
        <taxon>Streptomyces</taxon>
    </lineage>
</organism>
<protein>
    <submittedName>
        <fullName evidence="2">Uncharacterized protein</fullName>
    </submittedName>
</protein>
<sequence length="62" mass="6638">MPEPDPPPRPLLLPQAASPPAAARPIAARSTVRRSQVLLLDADMLTSLSRVRLRLRGCGAGR</sequence>
<accession>A0ABN3NGB2</accession>
<proteinExistence type="predicted"/>
<keyword evidence="3" id="KW-1185">Reference proteome</keyword>
<name>A0ABN3NGB2_9ACTN</name>
<feature type="compositionally biased region" description="Low complexity" evidence="1">
    <location>
        <begin position="12"/>
        <end position="28"/>
    </location>
</feature>
<comment type="caution">
    <text evidence="2">The sequence shown here is derived from an EMBL/GenBank/DDBJ whole genome shotgun (WGS) entry which is preliminary data.</text>
</comment>
<reference evidence="2 3" key="1">
    <citation type="journal article" date="2019" name="Int. J. Syst. Evol. Microbiol.">
        <title>The Global Catalogue of Microorganisms (GCM) 10K type strain sequencing project: providing services to taxonomists for standard genome sequencing and annotation.</title>
        <authorList>
            <consortium name="The Broad Institute Genomics Platform"/>
            <consortium name="The Broad Institute Genome Sequencing Center for Infectious Disease"/>
            <person name="Wu L."/>
            <person name="Ma J."/>
        </authorList>
    </citation>
    <scope>NUCLEOTIDE SEQUENCE [LARGE SCALE GENOMIC DNA]</scope>
    <source>
        <strain evidence="2 3">JCM 6924</strain>
    </source>
</reference>
<evidence type="ECO:0000313" key="3">
    <source>
        <dbReference type="Proteomes" id="UP001501095"/>
    </source>
</evidence>
<feature type="region of interest" description="Disordered" evidence="1">
    <location>
        <begin position="1"/>
        <end position="28"/>
    </location>
</feature>
<dbReference type="Proteomes" id="UP001501095">
    <property type="component" value="Unassembled WGS sequence"/>
</dbReference>
<gene>
    <name evidence="2" type="ORF">GCM10010423_09050</name>
</gene>
<feature type="compositionally biased region" description="Pro residues" evidence="1">
    <location>
        <begin position="1"/>
        <end position="11"/>
    </location>
</feature>